<evidence type="ECO:0000313" key="2">
    <source>
        <dbReference type="EMBL" id="MBW5422623.1"/>
    </source>
</evidence>
<keyword evidence="3" id="KW-1185">Reference proteome</keyword>
<protein>
    <submittedName>
        <fullName evidence="2">Uncharacterized protein</fullName>
    </submittedName>
</protein>
<accession>A0ABS6YMI7</accession>
<name>A0ABS6YMI7_9ACTN</name>
<gene>
    <name evidence="2" type="ORF">GKQ77_13800</name>
</gene>
<comment type="caution">
    <text evidence="2">The sequence shown here is derived from an EMBL/GenBank/DDBJ whole genome shotgun (WGS) entry which is preliminary data.</text>
</comment>
<keyword evidence="1" id="KW-0812">Transmembrane</keyword>
<feature type="transmembrane region" description="Helical" evidence="1">
    <location>
        <begin position="90"/>
        <end position="108"/>
    </location>
</feature>
<proteinExistence type="predicted"/>
<evidence type="ECO:0000313" key="3">
    <source>
        <dbReference type="Proteomes" id="UP001197114"/>
    </source>
</evidence>
<evidence type="ECO:0000256" key="1">
    <source>
        <dbReference type="SAM" id="Phobius"/>
    </source>
</evidence>
<keyword evidence="1" id="KW-0472">Membrane</keyword>
<feature type="transmembrane region" description="Helical" evidence="1">
    <location>
        <begin position="65"/>
        <end position="83"/>
    </location>
</feature>
<dbReference type="EMBL" id="WMBF01000120">
    <property type="protein sequence ID" value="MBW5422623.1"/>
    <property type="molecule type" value="Genomic_DNA"/>
</dbReference>
<reference evidence="2 3" key="1">
    <citation type="submission" date="2019-11" db="EMBL/GenBank/DDBJ databases">
        <authorList>
            <person name="Ay H."/>
        </authorList>
    </citation>
    <scope>NUCLEOTIDE SEQUENCE [LARGE SCALE GENOMIC DNA]</scope>
    <source>
        <strain evidence="2 3">BG9H</strain>
    </source>
</reference>
<feature type="transmembrane region" description="Helical" evidence="1">
    <location>
        <begin position="26"/>
        <end position="45"/>
    </location>
</feature>
<keyword evidence="1" id="KW-1133">Transmembrane helix</keyword>
<dbReference type="RefSeq" id="WP_219689016.1">
    <property type="nucleotide sequence ID" value="NZ_WMBF01000120.1"/>
</dbReference>
<organism evidence="2 3">
    <name type="scientific">Streptomyces anatolicus</name>
    <dbReference type="NCBI Taxonomy" id="2675858"/>
    <lineage>
        <taxon>Bacteria</taxon>
        <taxon>Bacillati</taxon>
        <taxon>Actinomycetota</taxon>
        <taxon>Actinomycetes</taxon>
        <taxon>Kitasatosporales</taxon>
        <taxon>Streptomycetaceae</taxon>
        <taxon>Streptomyces</taxon>
    </lineage>
</organism>
<dbReference type="Proteomes" id="UP001197114">
    <property type="component" value="Unassembled WGS sequence"/>
</dbReference>
<sequence length="142" mass="14936">MVHNGAAGAAGDLSAEDRKVIQNARIAIVTPLAVLVVAIIGGALINSGALPKSIRAAFRLPGQTLPLLAVVALSVGVVVLHNRGRWRREFVLYFVGGGLAQFAPLFLLMHHHPAVLISPLLPGATTFVCRALDRRSRHDGAG</sequence>